<proteinExistence type="inferred from homology"/>
<gene>
    <name evidence="4" type="ORF">RI543_000247</name>
</gene>
<evidence type="ECO:0000313" key="5">
    <source>
        <dbReference type="Proteomes" id="UP001306508"/>
    </source>
</evidence>
<evidence type="ECO:0000256" key="1">
    <source>
        <dbReference type="ARBA" id="ARBA00006961"/>
    </source>
</evidence>
<accession>A0AAN7WQ97</accession>
<dbReference type="AlphaFoldDB" id="A0AAN7WQ97"/>
<dbReference type="FunFam" id="3.40.50.360:FF:000001">
    <property type="entry name" value="NAD(P)H dehydrogenase (Quinone) FQR1-like"/>
    <property type="match status" value="1"/>
</dbReference>
<evidence type="ECO:0000259" key="3">
    <source>
        <dbReference type="PROSITE" id="PS50902"/>
    </source>
</evidence>
<dbReference type="Proteomes" id="UP001306508">
    <property type="component" value="Unassembled WGS sequence"/>
</dbReference>
<feature type="domain" description="Flavodoxin-like" evidence="3">
    <location>
        <begin position="4"/>
        <end position="169"/>
    </location>
</feature>
<dbReference type="NCBIfam" id="TIGR01755">
    <property type="entry name" value="flav_wrbA"/>
    <property type="match status" value="1"/>
</dbReference>
<feature type="region of interest" description="Disordered" evidence="2">
    <location>
        <begin position="216"/>
        <end position="245"/>
    </location>
</feature>
<dbReference type="InterPro" id="IPR008254">
    <property type="entry name" value="Flavodoxin/NO_synth"/>
</dbReference>
<evidence type="ECO:0000256" key="2">
    <source>
        <dbReference type="SAM" id="MobiDB-lite"/>
    </source>
</evidence>
<dbReference type="SUPFAM" id="SSF52218">
    <property type="entry name" value="Flavoproteins"/>
    <property type="match status" value="1"/>
</dbReference>
<dbReference type="InterPro" id="IPR005025">
    <property type="entry name" value="FMN_Rdtase-like_dom"/>
</dbReference>
<dbReference type="InterPro" id="IPR029039">
    <property type="entry name" value="Flavoprotein-like_sf"/>
</dbReference>
<dbReference type="Gene3D" id="3.40.50.360">
    <property type="match status" value="1"/>
</dbReference>
<comment type="similarity">
    <text evidence="1">Belongs to the WrbA family.</text>
</comment>
<dbReference type="GO" id="GO:0160020">
    <property type="term" value="P:positive regulation of ferroptosis"/>
    <property type="evidence" value="ECO:0007669"/>
    <property type="project" value="UniProtKB-ARBA"/>
</dbReference>
<dbReference type="GO" id="GO:0032126">
    <property type="term" value="C:eisosome"/>
    <property type="evidence" value="ECO:0007669"/>
    <property type="project" value="UniProtKB-ARBA"/>
</dbReference>
<protein>
    <recommendedName>
        <fullName evidence="3">Flavodoxin-like domain-containing protein</fullName>
    </recommendedName>
</protein>
<feature type="compositionally biased region" description="Polar residues" evidence="2">
    <location>
        <begin position="234"/>
        <end position="245"/>
    </location>
</feature>
<reference evidence="5" key="1">
    <citation type="submission" date="2023-07" db="EMBL/GenBank/DDBJ databases">
        <title>A draft genome of Kazachstania heterogenica Y-27499.</title>
        <authorList>
            <person name="Donic C."/>
            <person name="Kralova J.S."/>
            <person name="Fidel L."/>
            <person name="Ben-Dor S."/>
            <person name="Jung S."/>
        </authorList>
    </citation>
    <scope>NUCLEOTIDE SEQUENCE [LARGE SCALE GENOMIC DNA]</scope>
    <source>
        <strain evidence="5">Y27499</strain>
    </source>
</reference>
<comment type="caution">
    <text evidence="4">The sequence shown here is derived from an EMBL/GenBank/DDBJ whole genome shotgun (WGS) entry which is preliminary data.</text>
</comment>
<dbReference type="Pfam" id="PF03358">
    <property type="entry name" value="FMN_red"/>
    <property type="match status" value="1"/>
</dbReference>
<evidence type="ECO:0000313" key="4">
    <source>
        <dbReference type="EMBL" id="KAK5782313.1"/>
    </source>
</evidence>
<keyword evidence="5" id="KW-1185">Reference proteome</keyword>
<dbReference type="GO" id="GO:0003955">
    <property type="term" value="F:NAD(P)H dehydrogenase (quinone) activity"/>
    <property type="evidence" value="ECO:0007669"/>
    <property type="project" value="InterPro"/>
</dbReference>
<name>A0AAN7WQ97_9SACH</name>
<dbReference type="PANTHER" id="PTHR30546">
    <property type="entry name" value="FLAVODOXIN-RELATED PROTEIN WRBA-RELATED"/>
    <property type="match status" value="1"/>
</dbReference>
<dbReference type="PROSITE" id="PS50902">
    <property type="entry name" value="FLAVODOXIN_LIKE"/>
    <property type="match status" value="1"/>
</dbReference>
<dbReference type="EMBL" id="JAWIZZ010000006">
    <property type="protein sequence ID" value="KAK5782313.1"/>
    <property type="molecule type" value="Genomic_DNA"/>
</dbReference>
<dbReference type="GO" id="GO:0016020">
    <property type="term" value="C:membrane"/>
    <property type="evidence" value="ECO:0007669"/>
    <property type="project" value="TreeGrafter"/>
</dbReference>
<dbReference type="PANTHER" id="PTHR30546:SF23">
    <property type="entry name" value="FLAVOPROTEIN-LIKE PROTEIN YCP4-RELATED"/>
    <property type="match status" value="1"/>
</dbReference>
<sequence length="251" mass="27371">MVKIAIITYSLYGHIDILAKAVQEGITEAGGTADIYRVEETLPPKALKKLLAPPKPKDIPVAGKDILKKYDAFLFGIPTRYGNVPAQWANFWDQTGGIWVKGNLEGKAAGFFTSTASFGGGQDSTIKNSLDYLSHHGMIIIPLGYKSCFAELSCIDEIHGAGPWGAGTLAGPDGTRTASDLELRIASIQGHKFFNIVKRLYDNALKENNSYDNMLNNEPMLSAKKKPPNVPEQKITQNQKSSNKNECCVII</sequence>
<organism evidence="4 5">
    <name type="scientific">Arxiozyma heterogenica</name>
    <dbReference type="NCBI Taxonomy" id="278026"/>
    <lineage>
        <taxon>Eukaryota</taxon>
        <taxon>Fungi</taxon>
        <taxon>Dikarya</taxon>
        <taxon>Ascomycota</taxon>
        <taxon>Saccharomycotina</taxon>
        <taxon>Saccharomycetes</taxon>
        <taxon>Saccharomycetales</taxon>
        <taxon>Saccharomycetaceae</taxon>
        <taxon>Arxiozyma</taxon>
    </lineage>
</organism>
<dbReference type="InterPro" id="IPR010089">
    <property type="entry name" value="Flavoprotein_WrbA-like"/>
</dbReference>
<dbReference type="GO" id="GO:0010181">
    <property type="term" value="F:FMN binding"/>
    <property type="evidence" value="ECO:0007669"/>
    <property type="project" value="InterPro"/>
</dbReference>
<dbReference type="NCBIfam" id="NF002999">
    <property type="entry name" value="PRK03767.1"/>
    <property type="match status" value="1"/>
</dbReference>